<dbReference type="AlphaFoldDB" id="A3MU85"/>
<dbReference type="STRING" id="410359.Pcal_0776"/>
<accession>A3MU85</accession>
<dbReference type="SUPFAM" id="SSF54211">
    <property type="entry name" value="Ribosomal protein S5 domain 2-like"/>
    <property type="match status" value="1"/>
</dbReference>
<dbReference type="KEGG" id="pcl:Pcal_0776"/>
<dbReference type="Gene3D" id="3.30.230.10">
    <property type="match status" value="1"/>
</dbReference>
<feature type="domain" description="GHMP kinase N-terminal" evidence="4">
    <location>
        <begin position="74"/>
        <end position="153"/>
    </location>
</feature>
<name>A3MU85_PYRCJ</name>
<dbReference type="PANTHER" id="PTHR10457">
    <property type="entry name" value="MEVALONATE KINASE/GALACTOKINASE"/>
    <property type="match status" value="1"/>
</dbReference>
<evidence type="ECO:0000256" key="2">
    <source>
        <dbReference type="ARBA" id="ARBA00022741"/>
    </source>
</evidence>
<dbReference type="InterPro" id="IPR014721">
    <property type="entry name" value="Ribsml_uS5_D2-typ_fold_subgr"/>
</dbReference>
<dbReference type="Pfam" id="PF08544">
    <property type="entry name" value="GHMP_kinases_C"/>
    <property type="match status" value="1"/>
</dbReference>
<evidence type="ECO:0000256" key="3">
    <source>
        <dbReference type="ARBA" id="ARBA00022840"/>
    </source>
</evidence>
<dbReference type="Pfam" id="PF00288">
    <property type="entry name" value="GHMP_kinases_N"/>
    <property type="match status" value="1"/>
</dbReference>
<dbReference type="SUPFAM" id="SSF55060">
    <property type="entry name" value="GHMP Kinase, C-terminal domain"/>
    <property type="match status" value="1"/>
</dbReference>
<dbReference type="OrthoDB" id="116110at2157"/>
<dbReference type="InterPro" id="IPR006204">
    <property type="entry name" value="GHMP_kinase_N_dom"/>
</dbReference>
<dbReference type="PRINTS" id="PR00959">
    <property type="entry name" value="MEVGALKINASE"/>
</dbReference>
<feature type="domain" description="GHMP kinase C-terminal" evidence="5">
    <location>
        <begin position="269"/>
        <end position="336"/>
    </location>
</feature>
<evidence type="ECO:0000313" key="7">
    <source>
        <dbReference type="EMBL" id="ABO08202.1"/>
    </source>
</evidence>
<dbReference type="InterPro" id="IPR013750">
    <property type="entry name" value="GHMP_kinase_C_dom"/>
</dbReference>
<dbReference type="InterPro" id="IPR019539">
    <property type="entry name" value="GalKase_N"/>
</dbReference>
<dbReference type="InterPro" id="IPR036554">
    <property type="entry name" value="GHMP_kinase_C_sf"/>
</dbReference>
<evidence type="ECO:0000259" key="5">
    <source>
        <dbReference type="Pfam" id="PF08544"/>
    </source>
</evidence>
<keyword evidence="8" id="KW-1185">Reference proteome</keyword>
<keyword evidence="2" id="KW-0547">Nucleotide-binding</keyword>
<reference evidence="7" key="1">
    <citation type="submission" date="2007-02" db="EMBL/GenBank/DDBJ databases">
        <title>Complete sequence of Pyrobaculum calidifontis JCM 11548.</title>
        <authorList>
            <consortium name="US DOE Joint Genome Institute"/>
            <person name="Copeland A."/>
            <person name="Lucas S."/>
            <person name="Lapidus A."/>
            <person name="Barry K."/>
            <person name="Glavina del Rio T."/>
            <person name="Dalin E."/>
            <person name="Tice H."/>
            <person name="Pitluck S."/>
            <person name="Chain P."/>
            <person name="Malfatti S."/>
            <person name="Shin M."/>
            <person name="Vergez L."/>
            <person name="Schmutz J."/>
            <person name="Larimer F."/>
            <person name="Land M."/>
            <person name="Hauser L."/>
            <person name="Kyrpides N."/>
            <person name="Mikhailova N."/>
            <person name="Cozen A.E."/>
            <person name="Fitz-Gibbon S.T."/>
            <person name="House C.H."/>
            <person name="Saltikov C."/>
            <person name="Lowe T.M."/>
            <person name="Richardson P."/>
        </authorList>
    </citation>
    <scope>NUCLEOTIDE SEQUENCE [LARGE SCALE GENOMIC DNA]</scope>
    <source>
        <strain evidence="7">JCM 11548</strain>
    </source>
</reference>
<sequence>MVRVSAPGRLDFLNTHQDYKGLPVVSIAVNLRAYLTAAEGGGKCVVSSRNTGDVCEFEVGERPRGRGFCDYMKAAVLAVGARRCFRGELYSQIPIGAGMASSAAILVTAVAALLKLNGASPSLYDVAELAYVAEREVLGVPCGRLDQYGSAFGHVSLIYPTPPVKVERLELPGGVFVVLHSGISHSTAEVHTKRQEELQRAVELLKEWLRVEASGYWDFPWRALLSHRDVVDQLPEPLRSRVLFTLKMEKSTEEAVAVLKSEMSPLEKLKRVGEVMTQQHWLLSKLYEVSLPQLDLLVERALAAGAYGAKLSGAGLGGVVIALAPDIHTAQRIVKEAEAPSWWIVEVDRGLEYGD</sequence>
<dbReference type="GO" id="GO:0004335">
    <property type="term" value="F:galactokinase activity"/>
    <property type="evidence" value="ECO:0007669"/>
    <property type="project" value="UniProtKB-EC"/>
</dbReference>
<protein>
    <submittedName>
        <fullName evidence="7">Galactokinase</fullName>
        <ecNumber evidence="7">2.7.1.6</ecNumber>
    </submittedName>
</protein>
<dbReference type="Proteomes" id="UP000001431">
    <property type="component" value="Chromosome"/>
</dbReference>
<comment type="similarity">
    <text evidence="1">Belongs to the GHMP kinase family. GalK subfamily.</text>
</comment>
<gene>
    <name evidence="7" type="ordered locus">Pcal_0776</name>
</gene>
<dbReference type="EMBL" id="CP000561">
    <property type="protein sequence ID" value="ABO08202.1"/>
    <property type="molecule type" value="Genomic_DNA"/>
</dbReference>
<dbReference type="Gene3D" id="3.30.70.890">
    <property type="entry name" value="GHMP kinase, C-terminal domain"/>
    <property type="match status" value="1"/>
</dbReference>
<evidence type="ECO:0000313" key="8">
    <source>
        <dbReference type="Proteomes" id="UP000001431"/>
    </source>
</evidence>
<dbReference type="GO" id="GO:0005829">
    <property type="term" value="C:cytosol"/>
    <property type="evidence" value="ECO:0007669"/>
    <property type="project" value="TreeGrafter"/>
</dbReference>
<proteinExistence type="inferred from homology"/>
<dbReference type="GO" id="GO:0006012">
    <property type="term" value="P:galactose metabolic process"/>
    <property type="evidence" value="ECO:0007669"/>
    <property type="project" value="TreeGrafter"/>
</dbReference>
<dbReference type="PIRSF" id="PIRSF000530">
    <property type="entry name" value="Galactokinase"/>
    <property type="match status" value="1"/>
</dbReference>
<dbReference type="InterPro" id="IPR020568">
    <property type="entry name" value="Ribosomal_Su5_D2-typ_SF"/>
</dbReference>
<feature type="domain" description="Galactokinase N-terminal" evidence="6">
    <location>
        <begin position="4"/>
        <end position="37"/>
    </location>
</feature>
<dbReference type="HOGENOM" id="CLU_017814_2_1_2"/>
<dbReference type="eggNOG" id="arCOG01029">
    <property type="taxonomic scope" value="Archaea"/>
</dbReference>
<evidence type="ECO:0000259" key="4">
    <source>
        <dbReference type="Pfam" id="PF00288"/>
    </source>
</evidence>
<dbReference type="EC" id="2.7.1.6" evidence="7"/>
<evidence type="ECO:0000259" key="6">
    <source>
        <dbReference type="Pfam" id="PF10509"/>
    </source>
</evidence>
<keyword evidence="7" id="KW-0808">Transferase</keyword>
<keyword evidence="3" id="KW-0067">ATP-binding</keyword>
<dbReference type="PANTHER" id="PTHR10457:SF7">
    <property type="entry name" value="GALACTOKINASE-RELATED"/>
    <property type="match status" value="1"/>
</dbReference>
<evidence type="ECO:0000256" key="1">
    <source>
        <dbReference type="ARBA" id="ARBA00006566"/>
    </source>
</evidence>
<dbReference type="Pfam" id="PF10509">
    <property type="entry name" value="GalKase_gal_bdg"/>
    <property type="match status" value="1"/>
</dbReference>
<dbReference type="InterPro" id="IPR006206">
    <property type="entry name" value="Mevalonate/galactokinase"/>
</dbReference>
<dbReference type="GO" id="GO:0005524">
    <property type="term" value="F:ATP binding"/>
    <property type="evidence" value="ECO:0007669"/>
    <property type="project" value="UniProtKB-KW"/>
</dbReference>
<organism evidence="7 8">
    <name type="scientific">Pyrobaculum calidifontis (strain DSM 21063 / JCM 11548 / VA1)</name>
    <dbReference type="NCBI Taxonomy" id="410359"/>
    <lineage>
        <taxon>Archaea</taxon>
        <taxon>Thermoproteota</taxon>
        <taxon>Thermoprotei</taxon>
        <taxon>Thermoproteales</taxon>
        <taxon>Thermoproteaceae</taxon>
        <taxon>Pyrobaculum</taxon>
    </lineage>
</organism>